<organism evidence="1 2">
    <name type="scientific">Clostridium scatologenes</name>
    <dbReference type="NCBI Taxonomy" id="1548"/>
    <lineage>
        <taxon>Bacteria</taxon>
        <taxon>Bacillati</taxon>
        <taxon>Bacillota</taxon>
        <taxon>Clostridia</taxon>
        <taxon>Eubacteriales</taxon>
        <taxon>Clostridiaceae</taxon>
        <taxon>Clostridium</taxon>
    </lineage>
</organism>
<proteinExistence type="predicted"/>
<accession>A0A0E3GRG7</accession>
<dbReference type="InterPro" id="IPR025906">
    <property type="entry name" value="YjfB_motility"/>
</dbReference>
<reference evidence="1 2" key="1">
    <citation type="journal article" date="2015" name="J. Biotechnol.">
        <title>Complete genome sequence of a malodorant-producing acetogen, Clostridium scatologenes ATCC 25775(T).</title>
        <authorList>
            <person name="Zhu Z."/>
            <person name="Guo T."/>
            <person name="Zheng H."/>
            <person name="Song T."/>
            <person name="Ouyang P."/>
            <person name="Xie J."/>
        </authorList>
    </citation>
    <scope>NUCLEOTIDE SEQUENCE [LARGE SCALE GENOMIC DNA]</scope>
    <source>
        <strain evidence="1 2">ATCC 25775</strain>
    </source>
</reference>
<dbReference type="HOGENOM" id="CLU_189781_4_0_9"/>
<keyword evidence="2" id="KW-1185">Reference proteome</keyword>
<dbReference type="EMBL" id="CP009933">
    <property type="protein sequence ID" value="AKA70291.1"/>
    <property type="molecule type" value="Genomic_DNA"/>
</dbReference>
<dbReference type="KEGG" id="csq:CSCA_3166"/>
<name>A0A0E3GRG7_CLOSL</name>
<dbReference type="Pfam" id="PF14070">
    <property type="entry name" value="YjfB_motility"/>
    <property type="match status" value="1"/>
</dbReference>
<dbReference type="AlphaFoldDB" id="A0A0E3GRG7"/>
<evidence type="ECO:0008006" key="3">
    <source>
        <dbReference type="Google" id="ProtNLM"/>
    </source>
</evidence>
<dbReference type="RefSeq" id="WP_029162682.1">
    <property type="nucleotide sequence ID" value="NZ_CP009933.1"/>
</dbReference>
<dbReference type="STRING" id="1548.CSCA_3166"/>
<dbReference type="Proteomes" id="UP000033115">
    <property type="component" value="Chromosome"/>
</dbReference>
<gene>
    <name evidence="1" type="ORF">CSCA_3166</name>
</gene>
<sequence length="59" mass="6246">MDIAATSIVMSQMNVMNQANISVMKMAMNTENQSAAQMTQMMGNFAVDPSLGSSLDVSA</sequence>
<protein>
    <recommendedName>
        <fullName evidence="3">Motility protein</fullName>
    </recommendedName>
</protein>
<evidence type="ECO:0000313" key="1">
    <source>
        <dbReference type="EMBL" id="AKA70291.1"/>
    </source>
</evidence>
<evidence type="ECO:0000313" key="2">
    <source>
        <dbReference type="Proteomes" id="UP000033115"/>
    </source>
</evidence>